<feature type="compositionally biased region" description="Basic and acidic residues" evidence="1">
    <location>
        <begin position="115"/>
        <end position="134"/>
    </location>
</feature>
<feature type="domain" description="RAD51 interacting motif" evidence="2">
    <location>
        <begin position="198"/>
        <end position="220"/>
    </location>
</feature>
<dbReference type="EMBL" id="SKCS01000090">
    <property type="protein sequence ID" value="TNN17639.1"/>
    <property type="molecule type" value="Genomic_DNA"/>
</dbReference>
<feature type="region of interest" description="Disordered" evidence="1">
    <location>
        <begin position="160"/>
        <end position="179"/>
    </location>
</feature>
<dbReference type="Proteomes" id="UP000311919">
    <property type="component" value="Unassembled WGS sequence"/>
</dbReference>
<organism evidence="3 4">
    <name type="scientific">Schistosoma japonicum</name>
    <name type="common">Blood fluke</name>
    <dbReference type="NCBI Taxonomy" id="6182"/>
    <lineage>
        <taxon>Eukaryota</taxon>
        <taxon>Metazoa</taxon>
        <taxon>Spiralia</taxon>
        <taxon>Lophotrochozoa</taxon>
        <taxon>Platyhelminthes</taxon>
        <taxon>Trematoda</taxon>
        <taxon>Digenea</taxon>
        <taxon>Strigeidida</taxon>
        <taxon>Schistosomatoidea</taxon>
        <taxon>Schistosomatidae</taxon>
        <taxon>Schistosoma</taxon>
    </lineage>
</organism>
<name>A0A4Z2DME9_SCHJA</name>
<accession>A0A4Z2DME9</accession>
<evidence type="ECO:0000313" key="3">
    <source>
        <dbReference type="EMBL" id="TNN17639.1"/>
    </source>
</evidence>
<evidence type="ECO:0000313" key="4">
    <source>
        <dbReference type="Proteomes" id="UP000311919"/>
    </source>
</evidence>
<dbReference type="Pfam" id="PF15696">
    <property type="entry name" value="RAD51_interact"/>
    <property type="match status" value="1"/>
</dbReference>
<keyword evidence="4" id="KW-1185">Reference proteome</keyword>
<dbReference type="OrthoDB" id="6270767at2759"/>
<evidence type="ECO:0000256" key="1">
    <source>
        <dbReference type="SAM" id="MobiDB-lite"/>
    </source>
</evidence>
<evidence type="ECO:0000259" key="2">
    <source>
        <dbReference type="Pfam" id="PF15696"/>
    </source>
</evidence>
<gene>
    <name evidence="3" type="ORF">EWB00_011047</name>
</gene>
<sequence>MSKRLSSDSLANLFSTFTVKSIYGTNTLFPSTTANVYFNNLRLQITKCCNQQSNYRNSMTEKRSSRIRKVHNYALLGDSDDEFFSDNDDKLPNLKKSNNKEEKSVNKCAEAKKITKDKSAKHPETAQVQREKSISKTISEAKQNSCIPYASHPEVLKSVNVSSPKASSRPIPSTPTYSNSLDNNVTTPFSSKVFFPVTPTSGLRLGLSRTKRLRPLHANIRIA</sequence>
<feature type="region of interest" description="Disordered" evidence="1">
    <location>
        <begin position="115"/>
        <end position="135"/>
    </location>
</feature>
<reference evidence="3 4" key="1">
    <citation type="submission" date="2019-03" db="EMBL/GenBank/DDBJ databases">
        <title>An improved genome assembly of the fluke Schistosoma japonicum.</title>
        <authorList>
            <person name="Hu W."/>
            <person name="Luo F."/>
            <person name="Yin M."/>
            <person name="Mo X."/>
            <person name="Sun C."/>
            <person name="Wu Q."/>
            <person name="Zhu B."/>
            <person name="Xiang M."/>
            <person name="Wang J."/>
            <person name="Wang Y."/>
            <person name="Zhang T."/>
            <person name="Xu B."/>
            <person name="Zheng H."/>
            <person name="Feng Z."/>
        </authorList>
    </citation>
    <scope>NUCLEOTIDE SEQUENCE [LARGE SCALE GENOMIC DNA]</scope>
    <source>
        <strain evidence="3">HuSjv2</strain>
        <tissue evidence="3">Worms</tissue>
    </source>
</reference>
<comment type="caution">
    <text evidence="3">The sequence shown here is derived from an EMBL/GenBank/DDBJ whole genome shotgun (WGS) entry which is preliminary data.</text>
</comment>
<protein>
    <recommendedName>
        <fullName evidence="2">RAD51 interacting motif domain-containing protein</fullName>
    </recommendedName>
</protein>
<proteinExistence type="predicted"/>
<dbReference type="AlphaFoldDB" id="A0A4Z2DME9"/>
<dbReference type="InterPro" id="IPR031419">
    <property type="entry name" value="RAD51_interact"/>
</dbReference>